<evidence type="ECO:0000259" key="2">
    <source>
        <dbReference type="Pfam" id="PF12728"/>
    </source>
</evidence>
<sequence length="148" mass="16397">MDPKMNQPADKYETLSLTTRGRGTSQVSASKSVPSRSPSTLPGPGENVTAHPDVAKPDEKTAPHQRTIPFMPTLPQVAGVTLPELMTLPEICAFLKCKPSYIYSLTSTDRIPHRKFGGTLRFVKVEILQWLDRGRRGPRMNEPPRSDS</sequence>
<proteinExistence type="predicted"/>
<evidence type="ECO:0000256" key="1">
    <source>
        <dbReference type="SAM" id="MobiDB-lite"/>
    </source>
</evidence>
<organism evidence="3 4">
    <name type="scientific">Nitrospira defluvii</name>
    <dbReference type="NCBI Taxonomy" id="330214"/>
    <lineage>
        <taxon>Bacteria</taxon>
        <taxon>Pseudomonadati</taxon>
        <taxon>Nitrospirota</taxon>
        <taxon>Nitrospiria</taxon>
        <taxon>Nitrospirales</taxon>
        <taxon>Nitrospiraceae</taxon>
        <taxon>Nitrospira</taxon>
    </lineage>
</organism>
<protein>
    <recommendedName>
        <fullName evidence="2">Helix-turn-helix domain-containing protein</fullName>
    </recommendedName>
</protein>
<evidence type="ECO:0000313" key="4">
    <source>
        <dbReference type="Proteomes" id="UP000675880"/>
    </source>
</evidence>
<evidence type="ECO:0000313" key="3">
    <source>
        <dbReference type="EMBL" id="CAE6740654.1"/>
    </source>
</evidence>
<feature type="domain" description="Helix-turn-helix" evidence="2">
    <location>
        <begin position="85"/>
        <end position="134"/>
    </location>
</feature>
<reference evidence="3 4" key="1">
    <citation type="submission" date="2021-02" db="EMBL/GenBank/DDBJ databases">
        <authorList>
            <person name="Han P."/>
        </authorList>
    </citation>
    <scope>NUCLEOTIDE SEQUENCE [LARGE SCALE GENOMIC DNA]</scope>
    <source>
        <strain evidence="3">Candidatus Nitrospira sp. ZN2</strain>
    </source>
</reference>
<feature type="compositionally biased region" description="Basic and acidic residues" evidence="1">
    <location>
        <begin position="53"/>
        <end position="62"/>
    </location>
</feature>
<dbReference type="Proteomes" id="UP000675880">
    <property type="component" value="Unassembled WGS sequence"/>
</dbReference>
<comment type="caution">
    <text evidence="3">The sequence shown here is derived from an EMBL/GenBank/DDBJ whole genome shotgun (WGS) entry which is preliminary data.</text>
</comment>
<dbReference type="EMBL" id="CAJNBJ010000005">
    <property type="protein sequence ID" value="CAE6740654.1"/>
    <property type="molecule type" value="Genomic_DNA"/>
</dbReference>
<feature type="compositionally biased region" description="Low complexity" evidence="1">
    <location>
        <begin position="25"/>
        <end position="39"/>
    </location>
</feature>
<gene>
    <name evidence="3" type="ORF">NSPZN2_130074</name>
</gene>
<name>A0ABN7LB78_9BACT</name>
<dbReference type="RefSeq" id="WP_213042013.1">
    <property type="nucleotide sequence ID" value="NZ_CAJNBJ010000005.1"/>
</dbReference>
<dbReference type="Pfam" id="PF12728">
    <property type="entry name" value="HTH_17"/>
    <property type="match status" value="1"/>
</dbReference>
<feature type="compositionally biased region" description="Polar residues" evidence="1">
    <location>
        <begin position="15"/>
        <end position="24"/>
    </location>
</feature>
<dbReference type="InterPro" id="IPR041657">
    <property type="entry name" value="HTH_17"/>
</dbReference>
<accession>A0ABN7LB78</accession>
<feature type="region of interest" description="Disordered" evidence="1">
    <location>
        <begin position="1"/>
        <end position="70"/>
    </location>
</feature>
<keyword evidence="4" id="KW-1185">Reference proteome</keyword>